<organism evidence="1 2">
    <name type="scientific">Pseudomonas fluorescens</name>
    <dbReference type="NCBI Taxonomy" id="294"/>
    <lineage>
        <taxon>Bacteria</taxon>
        <taxon>Pseudomonadati</taxon>
        <taxon>Pseudomonadota</taxon>
        <taxon>Gammaproteobacteria</taxon>
        <taxon>Pseudomonadales</taxon>
        <taxon>Pseudomonadaceae</taxon>
        <taxon>Pseudomonas</taxon>
    </lineage>
</organism>
<dbReference type="AlphaFoldDB" id="A0A0P8X5Z8"/>
<dbReference type="PATRIC" id="fig|294.162.peg.684"/>
<comment type="caution">
    <text evidence="1">The sequence shown here is derived from an EMBL/GenBank/DDBJ whole genome shotgun (WGS) entry which is preliminary data.</text>
</comment>
<dbReference type="Proteomes" id="UP000050349">
    <property type="component" value="Unassembled WGS sequence"/>
</dbReference>
<gene>
    <name evidence="1" type="ORF">AN403_5618</name>
</gene>
<name>A0A0P8X5Z8_PSEFL</name>
<accession>A0A0P8X5Z8</accession>
<reference evidence="1 2" key="1">
    <citation type="submission" date="2015-09" db="EMBL/GenBank/DDBJ databases">
        <authorList>
            <person name="Jackson K.R."/>
            <person name="Lunt B.L."/>
            <person name="Fisher J.N.B."/>
            <person name="Gardner A.V."/>
            <person name="Bailey M.E."/>
            <person name="Deus L.M."/>
            <person name="Earl A.S."/>
            <person name="Gibby P.D."/>
            <person name="Hartmann K.A."/>
            <person name="Liu J.E."/>
            <person name="Manci A.M."/>
            <person name="Nielsen D.A."/>
            <person name="Solomon M.B."/>
            <person name="Breakwell D.P."/>
            <person name="Burnett S.H."/>
            <person name="Grose J.H."/>
        </authorList>
    </citation>
    <scope>NUCLEOTIDE SEQUENCE [LARGE SCALE GENOMIC DNA]</scope>
    <source>
        <strain evidence="1 2">S613</strain>
    </source>
</reference>
<evidence type="ECO:0000313" key="1">
    <source>
        <dbReference type="EMBL" id="KPU61551.1"/>
    </source>
</evidence>
<evidence type="ECO:0000313" key="2">
    <source>
        <dbReference type="Proteomes" id="UP000050349"/>
    </source>
</evidence>
<proteinExistence type="predicted"/>
<protein>
    <submittedName>
        <fullName evidence="1">Uncharacterized protein</fullName>
    </submittedName>
</protein>
<dbReference type="EMBL" id="LJXB01000052">
    <property type="protein sequence ID" value="KPU61551.1"/>
    <property type="molecule type" value="Genomic_DNA"/>
</dbReference>
<sequence>MVSVTIRRSPAGSMLILFRIVFGTLGVAPGKVMTACPAWCVSDGLLNGQQLVRVGTNSDRMKAISQAIELTFSHSPRQLR</sequence>